<proteinExistence type="predicted"/>
<evidence type="ECO:0000313" key="2">
    <source>
        <dbReference type="Proteomes" id="UP000215914"/>
    </source>
</evidence>
<dbReference type="Proteomes" id="UP000215914">
    <property type="component" value="Unassembled WGS sequence"/>
</dbReference>
<dbReference type="Gramene" id="mRNA:HanXRQr2_Chr16g0771221">
    <property type="protein sequence ID" value="CDS:HanXRQr2_Chr16g0771221.1"/>
    <property type="gene ID" value="HanXRQr2_Chr16g0771221"/>
</dbReference>
<reference evidence="1" key="2">
    <citation type="submission" date="2020-06" db="EMBL/GenBank/DDBJ databases">
        <title>Helianthus annuus Genome sequencing and assembly Release 2.</title>
        <authorList>
            <person name="Gouzy J."/>
            <person name="Langlade N."/>
            <person name="Munos S."/>
        </authorList>
    </citation>
    <scope>NUCLEOTIDE SEQUENCE</scope>
    <source>
        <tissue evidence="1">Leaves</tissue>
    </source>
</reference>
<evidence type="ECO:0000313" key="1">
    <source>
        <dbReference type="EMBL" id="KAF5761952.1"/>
    </source>
</evidence>
<protein>
    <submittedName>
        <fullName evidence="1">Uncharacterized protein</fullName>
    </submittedName>
</protein>
<accession>A0A9K3GZR1</accession>
<sequence>MLGCFTRLAMIHCSAVDVVSVPALRNSLHILAISSSVSLPPFPLSASSSSGSCKFTSVSTYATIRCFFPNRPSELADPIRDLMSGINTSSLSLRNFSNSFHLFLNNTFPNFGKSVNTANRPDPALINISRCTLAISLILLSSNLSPKHINTNRQNIAY</sequence>
<keyword evidence="2" id="KW-1185">Reference proteome</keyword>
<organism evidence="1 2">
    <name type="scientific">Helianthus annuus</name>
    <name type="common">Common sunflower</name>
    <dbReference type="NCBI Taxonomy" id="4232"/>
    <lineage>
        <taxon>Eukaryota</taxon>
        <taxon>Viridiplantae</taxon>
        <taxon>Streptophyta</taxon>
        <taxon>Embryophyta</taxon>
        <taxon>Tracheophyta</taxon>
        <taxon>Spermatophyta</taxon>
        <taxon>Magnoliopsida</taxon>
        <taxon>eudicotyledons</taxon>
        <taxon>Gunneridae</taxon>
        <taxon>Pentapetalae</taxon>
        <taxon>asterids</taxon>
        <taxon>campanulids</taxon>
        <taxon>Asterales</taxon>
        <taxon>Asteraceae</taxon>
        <taxon>Asteroideae</taxon>
        <taxon>Heliantheae alliance</taxon>
        <taxon>Heliantheae</taxon>
        <taxon>Helianthus</taxon>
    </lineage>
</organism>
<comment type="caution">
    <text evidence="1">The sequence shown here is derived from an EMBL/GenBank/DDBJ whole genome shotgun (WGS) entry which is preliminary data.</text>
</comment>
<gene>
    <name evidence="1" type="ORF">HanXRQr2_Chr16g0771221</name>
</gene>
<reference evidence="1" key="1">
    <citation type="journal article" date="2017" name="Nature">
        <title>The sunflower genome provides insights into oil metabolism, flowering and Asterid evolution.</title>
        <authorList>
            <person name="Badouin H."/>
            <person name="Gouzy J."/>
            <person name="Grassa C.J."/>
            <person name="Murat F."/>
            <person name="Staton S.E."/>
            <person name="Cottret L."/>
            <person name="Lelandais-Briere C."/>
            <person name="Owens G.L."/>
            <person name="Carrere S."/>
            <person name="Mayjonade B."/>
            <person name="Legrand L."/>
            <person name="Gill N."/>
            <person name="Kane N.C."/>
            <person name="Bowers J.E."/>
            <person name="Hubner S."/>
            <person name="Bellec A."/>
            <person name="Berard A."/>
            <person name="Berges H."/>
            <person name="Blanchet N."/>
            <person name="Boniface M.C."/>
            <person name="Brunel D."/>
            <person name="Catrice O."/>
            <person name="Chaidir N."/>
            <person name="Claudel C."/>
            <person name="Donnadieu C."/>
            <person name="Faraut T."/>
            <person name="Fievet G."/>
            <person name="Helmstetter N."/>
            <person name="King M."/>
            <person name="Knapp S.J."/>
            <person name="Lai Z."/>
            <person name="Le Paslier M.C."/>
            <person name="Lippi Y."/>
            <person name="Lorenzon L."/>
            <person name="Mandel J.R."/>
            <person name="Marage G."/>
            <person name="Marchand G."/>
            <person name="Marquand E."/>
            <person name="Bret-Mestries E."/>
            <person name="Morien E."/>
            <person name="Nambeesan S."/>
            <person name="Nguyen T."/>
            <person name="Pegot-Espagnet P."/>
            <person name="Pouilly N."/>
            <person name="Raftis F."/>
            <person name="Sallet E."/>
            <person name="Schiex T."/>
            <person name="Thomas J."/>
            <person name="Vandecasteele C."/>
            <person name="Vares D."/>
            <person name="Vear F."/>
            <person name="Vautrin S."/>
            <person name="Crespi M."/>
            <person name="Mangin B."/>
            <person name="Burke J.M."/>
            <person name="Salse J."/>
            <person name="Munos S."/>
            <person name="Vincourt P."/>
            <person name="Rieseberg L.H."/>
            <person name="Langlade N.B."/>
        </authorList>
    </citation>
    <scope>NUCLEOTIDE SEQUENCE</scope>
    <source>
        <tissue evidence="1">Leaves</tissue>
    </source>
</reference>
<name>A0A9K3GZR1_HELAN</name>
<dbReference type="AlphaFoldDB" id="A0A9K3GZR1"/>
<dbReference type="EMBL" id="MNCJ02000331">
    <property type="protein sequence ID" value="KAF5761952.1"/>
    <property type="molecule type" value="Genomic_DNA"/>
</dbReference>